<keyword evidence="12" id="KW-1185">Reference proteome</keyword>
<dbReference type="PROSITE" id="PS50978">
    <property type="entry name" value="NEAT"/>
    <property type="match status" value="1"/>
</dbReference>
<evidence type="ECO:0000256" key="6">
    <source>
        <dbReference type="ARBA" id="ARBA00023088"/>
    </source>
</evidence>
<dbReference type="Gene3D" id="2.60.40.1850">
    <property type="match status" value="1"/>
</dbReference>
<evidence type="ECO:0000259" key="10">
    <source>
        <dbReference type="PROSITE" id="PS50978"/>
    </source>
</evidence>
<keyword evidence="5" id="KW-0408">Iron</keyword>
<evidence type="ECO:0000256" key="8">
    <source>
        <dbReference type="SAM" id="Phobius"/>
    </source>
</evidence>
<dbReference type="EMBL" id="JBHILM010000041">
    <property type="protein sequence ID" value="MFB5684445.1"/>
    <property type="molecule type" value="Genomic_DNA"/>
</dbReference>
<dbReference type="PANTHER" id="PTHR37824:SF1">
    <property type="entry name" value="IRON-REGULATED SURFACE DETERMINANT PROTEIN C"/>
    <property type="match status" value="1"/>
</dbReference>
<organism evidence="11 12">
    <name type="scientific">Paenibacillus terreus</name>
    <dbReference type="NCBI Taxonomy" id="1387834"/>
    <lineage>
        <taxon>Bacteria</taxon>
        <taxon>Bacillati</taxon>
        <taxon>Bacillota</taxon>
        <taxon>Bacilli</taxon>
        <taxon>Bacillales</taxon>
        <taxon>Paenibacillaceae</taxon>
        <taxon>Paenibacillus</taxon>
    </lineage>
</organism>
<dbReference type="PANTHER" id="PTHR37824">
    <property type="entry name" value="IRON-REGULATED SURFACE DETERMINANT PROTEIN C"/>
    <property type="match status" value="1"/>
</dbReference>
<evidence type="ECO:0000313" key="12">
    <source>
        <dbReference type="Proteomes" id="UP001580407"/>
    </source>
</evidence>
<evidence type="ECO:0000256" key="9">
    <source>
        <dbReference type="SAM" id="SignalP"/>
    </source>
</evidence>
<dbReference type="InterPro" id="IPR050436">
    <property type="entry name" value="IsdA"/>
</dbReference>
<feature type="compositionally biased region" description="Low complexity" evidence="7">
    <location>
        <begin position="169"/>
        <end position="199"/>
    </location>
</feature>
<evidence type="ECO:0000256" key="5">
    <source>
        <dbReference type="ARBA" id="ARBA00023004"/>
    </source>
</evidence>
<keyword evidence="8" id="KW-0472">Membrane</keyword>
<dbReference type="RefSeq" id="WP_375528127.1">
    <property type="nucleotide sequence ID" value="NZ_JBHILM010000041.1"/>
</dbReference>
<feature type="region of interest" description="Disordered" evidence="7">
    <location>
        <begin position="157"/>
        <end position="225"/>
    </location>
</feature>
<keyword evidence="8" id="KW-0812">Transmembrane</keyword>
<gene>
    <name evidence="11" type="primary">isdC</name>
    <name evidence="11" type="ORF">ACE3NQ_26425</name>
</gene>
<keyword evidence="8" id="KW-1133">Transmembrane helix</keyword>
<comment type="caution">
    <text evidence="11">The sequence shown here is derived from an EMBL/GenBank/DDBJ whole genome shotgun (WGS) entry which is preliminary data.</text>
</comment>
<name>A0ABV5BFX9_9BACL</name>
<evidence type="ECO:0000256" key="7">
    <source>
        <dbReference type="SAM" id="MobiDB-lite"/>
    </source>
</evidence>
<dbReference type="CDD" id="cd06920">
    <property type="entry name" value="NEAT"/>
    <property type="match status" value="1"/>
</dbReference>
<dbReference type="Proteomes" id="UP001580407">
    <property type="component" value="Unassembled WGS sequence"/>
</dbReference>
<dbReference type="NCBIfam" id="TIGR03656">
    <property type="entry name" value="IsdC"/>
    <property type="match status" value="1"/>
</dbReference>
<keyword evidence="4 9" id="KW-0732">Signal</keyword>
<dbReference type="InterPro" id="IPR017502">
    <property type="entry name" value="Sortase_SrtB_target"/>
</dbReference>
<dbReference type="InterPro" id="IPR019909">
    <property type="entry name" value="Haem_uptake_protein_IsdC"/>
</dbReference>
<dbReference type="Pfam" id="PF05031">
    <property type="entry name" value="NEAT"/>
    <property type="match status" value="1"/>
</dbReference>
<reference evidence="11 12" key="1">
    <citation type="submission" date="2024-09" db="EMBL/GenBank/DDBJ databases">
        <authorList>
            <person name="Ruan L."/>
        </authorList>
    </citation>
    <scope>NUCLEOTIDE SEQUENCE [LARGE SCALE GENOMIC DNA]</scope>
    <source>
        <strain evidence="11 12">D33</strain>
    </source>
</reference>
<accession>A0ABV5BFX9</accession>
<dbReference type="SUPFAM" id="SSF158911">
    <property type="entry name" value="NEAT domain-like"/>
    <property type="match status" value="1"/>
</dbReference>
<evidence type="ECO:0000256" key="3">
    <source>
        <dbReference type="ARBA" id="ARBA00022525"/>
    </source>
</evidence>
<feature type="compositionally biased region" description="Polar residues" evidence="7">
    <location>
        <begin position="204"/>
        <end position="218"/>
    </location>
</feature>
<feature type="chain" id="PRO_5046240236" evidence="9">
    <location>
        <begin position="29"/>
        <end position="262"/>
    </location>
</feature>
<evidence type="ECO:0000256" key="4">
    <source>
        <dbReference type="ARBA" id="ARBA00022729"/>
    </source>
</evidence>
<dbReference type="SMART" id="SM00725">
    <property type="entry name" value="NEAT"/>
    <property type="match status" value="1"/>
</dbReference>
<protein>
    <submittedName>
        <fullName evidence="11">Heme uptake protein IsdC</fullName>
    </submittedName>
</protein>
<feature type="domain" description="NEAT" evidence="10">
    <location>
        <begin position="33"/>
        <end position="154"/>
    </location>
</feature>
<keyword evidence="3" id="KW-0964">Secreted</keyword>
<evidence type="ECO:0000256" key="1">
    <source>
        <dbReference type="ARBA" id="ARBA00004168"/>
    </source>
</evidence>
<feature type="transmembrane region" description="Helical" evidence="8">
    <location>
        <begin position="238"/>
        <end position="257"/>
    </location>
</feature>
<proteinExistence type="predicted"/>
<evidence type="ECO:0000256" key="2">
    <source>
        <dbReference type="ARBA" id="ARBA00022512"/>
    </source>
</evidence>
<keyword evidence="6" id="KW-0572">Peptidoglycan-anchor</keyword>
<keyword evidence="2" id="KW-0134">Cell wall</keyword>
<feature type="signal peptide" evidence="9">
    <location>
        <begin position="1"/>
        <end position="28"/>
    </location>
</feature>
<sequence length="262" mass="28018">MKRWKAIPVLFLAAVMGLVLCVTSKVQAEVIALQDGEYNVDYNILKAENDSVSMANDYFEKPAVIHVNNGKLEAVIRLNHSAWITEFKVPDGGGYVDTTTVSSDSAADTRVARFPLQSLESPLAAKIHVTVPSVDYDHDYTIRFAFDSSSITPVKAEQSAAAKNKEPESSSAKVANAAAKTENNAPNSASTAASGANDGAESRVQANVKESSSDNSVLKNVESGDQVVNPPTADTAPIAAWVAVFAVSLLFLLRRLYLSRSK</sequence>
<dbReference type="InterPro" id="IPR006635">
    <property type="entry name" value="NEAT_dom"/>
</dbReference>
<evidence type="ECO:0000313" key="11">
    <source>
        <dbReference type="EMBL" id="MFB5684445.1"/>
    </source>
</evidence>
<dbReference type="NCBIfam" id="TIGR03063">
    <property type="entry name" value="srtB_target"/>
    <property type="match status" value="1"/>
</dbReference>
<comment type="subcellular location">
    <subcellularLocation>
        <location evidence="1">Secreted</location>
        <location evidence="1">Cell wall</location>
        <topology evidence="1">Peptidoglycan-anchor</topology>
    </subcellularLocation>
</comment>
<dbReference type="InterPro" id="IPR037250">
    <property type="entry name" value="NEAT_dom_sf"/>
</dbReference>